<protein>
    <submittedName>
        <fullName evidence="2">Bphl_0 protein</fullName>
    </submittedName>
    <submittedName>
        <fullName evidence="4">Valacyclovir hydrolase</fullName>
    </submittedName>
</protein>
<dbReference type="Proteomes" id="UP000694866">
    <property type="component" value="Unplaced"/>
</dbReference>
<keyword evidence="3" id="KW-1185">Reference proteome</keyword>
<dbReference type="InterPro" id="IPR029058">
    <property type="entry name" value="AB_hydrolase_fold"/>
</dbReference>
<dbReference type="GO" id="GO:0017171">
    <property type="term" value="F:serine hydrolase activity"/>
    <property type="evidence" value="ECO:0007669"/>
    <property type="project" value="TreeGrafter"/>
</dbReference>
<proteinExistence type="predicted"/>
<organism evidence="2">
    <name type="scientific">Fopius arisanus</name>
    <dbReference type="NCBI Taxonomy" id="64838"/>
    <lineage>
        <taxon>Eukaryota</taxon>
        <taxon>Metazoa</taxon>
        <taxon>Ecdysozoa</taxon>
        <taxon>Arthropoda</taxon>
        <taxon>Hexapoda</taxon>
        <taxon>Insecta</taxon>
        <taxon>Pterygota</taxon>
        <taxon>Neoptera</taxon>
        <taxon>Endopterygota</taxon>
        <taxon>Hymenoptera</taxon>
        <taxon>Apocrita</taxon>
        <taxon>Ichneumonoidea</taxon>
        <taxon>Braconidae</taxon>
        <taxon>Opiinae</taxon>
        <taxon>Fopius</taxon>
    </lineage>
</organism>
<accession>A0A0C9R3M9</accession>
<dbReference type="InterPro" id="IPR000073">
    <property type="entry name" value="AB_hydrolase_1"/>
</dbReference>
<dbReference type="PRINTS" id="PR00111">
    <property type="entry name" value="ABHYDROLASE"/>
</dbReference>
<evidence type="ECO:0000259" key="1">
    <source>
        <dbReference type="Pfam" id="PF00561"/>
    </source>
</evidence>
<name>A0A0C9R3M9_9HYME</name>
<sequence>MVLKLQRVLSKNPLVTSKKFLSNPRRTIHCSSITSSAAEERKVRVKDVDINYLRSGNGDHPVLLLPGALGTIWTDFKPQIEGLDKSKLTIVAWDPPGYGKSKPPDRKFPADFFHKDADYAHELMKVLGYSRFSLLGWSDGGITSLILAGKNPKSIRKMVLLGANAYILPHEVKIYESIKNIDTWSERMKAPLIAIYGEDYFRRTWGAWVDAMINIFKKNNGDLCRDFVAMINCPTLIVHGKKDVMVDGEHPEYLKTHITGSQLEIFEKGSHNLHLRYPDEFNRLVTQFLLENP</sequence>
<dbReference type="Gene3D" id="3.40.50.1820">
    <property type="entry name" value="alpha/beta hydrolase"/>
    <property type="match status" value="1"/>
</dbReference>
<evidence type="ECO:0000313" key="3">
    <source>
        <dbReference type="Proteomes" id="UP000694866"/>
    </source>
</evidence>
<dbReference type="AlphaFoldDB" id="A0A0C9R3M9"/>
<gene>
    <name evidence="2" type="primary">Bphl_0</name>
    <name evidence="4" type="synonym">LOC105269231</name>
    <name evidence="2" type="ORF">g.17803</name>
</gene>
<keyword evidence="4" id="KW-0378">Hydrolase</keyword>
<dbReference type="Pfam" id="PF00561">
    <property type="entry name" value="Abhydrolase_1"/>
    <property type="match status" value="1"/>
</dbReference>
<dbReference type="SUPFAM" id="SSF53474">
    <property type="entry name" value="alpha/beta-Hydrolases"/>
    <property type="match status" value="1"/>
</dbReference>
<dbReference type="PANTHER" id="PTHR46331:SF2">
    <property type="entry name" value="VALACYCLOVIR HYDROLASE"/>
    <property type="match status" value="1"/>
</dbReference>
<dbReference type="RefSeq" id="XP_011307612.1">
    <property type="nucleotide sequence ID" value="XM_011309310.1"/>
</dbReference>
<feature type="domain" description="AB hydrolase-1" evidence="1">
    <location>
        <begin position="61"/>
        <end position="170"/>
    </location>
</feature>
<dbReference type="GeneID" id="105269231"/>
<dbReference type="OrthoDB" id="19657at2759"/>
<dbReference type="EMBL" id="GBYB01002550">
    <property type="protein sequence ID" value="JAG72317.1"/>
    <property type="molecule type" value="Transcribed_RNA"/>
</dbReference>
<reference evidence="4" key="2">
    <citation type="submission" date="2025-04" db="UniProtKB">
        <authorList>
            <consortium name="RefSeq"/>
        </authorList>
    </citation>
    <scope>IDENTIFICATION</scope>
    <source>
        <strain evidence="4">USDA-PBARC FA_bdor</strain>
        <tissue evidence="4">Whole organism</tissue>
    </source>
</reference>
<dbReference type="KEGG" id="fas:105269231"/>
<evidence type="ECO:0000313" key="4">
    <source>
        <dbReference type="RefSeq" id="XP_011307612.1"/>
    </source>
</evidence>
<evidence type="ECO:0000313" key="2">
    <source>
        <dbReference type="EMBL" id="JAG72317.1"/>
    </source>
</evidence>
<dbReference type="PANTHER" id="PTHR46331">
    <property type="entry name" value="VALACYCLOVIR HYDROLASE"/>
    <property type="match status" value="1"/>
</dbReference>
<accession>A0A9R1TEA0</accession>
<reference evidence="2" key="1">
    <citation type="submission" date="2015-01" db="EMBL/GenBank/DDBJ databases">
        <title>Transcriptome Assembly of Fopius arisanus.</title>
        <authorList>
            <person name="Geib S."/>
        </authorList>
    </citation>
    <scope>NUCLEOTIDE SEQUENCE</scope>
</reference>